<evidence type="ECO:0000256" key="7">
    <source>
        <dbReference type="ARBA" id="ARBA00023002"/>
    </source>
</evidence>
<sequence length="235" mass="26228">MDATAALELAEAAPFSAEERAAVYRAILTRRDVRDEFLPDDIPEETLRRLLDAAHHAPSVGFMQPWNFIVIRDAAVRARVREAFERATAAEVEILEPERRDHYRSLKLQGISKAPLNICVTCDRERQGRTGLGRTQQPDTDLLSTACAVQNLWLAARAEGVGVGWVSILRDADLRAILAIPPQIAIVAYLCVGRVARAYVRPELEVKRWARRLPLDELVFADKWGAAASAVRKDP</sequence>
<keyword evidence="5" id="KW-0547">Nucleotide-binding</keyword>
<evidence type="ECO:0000256" key="8">
    <source>
        <dbReference type="ARBA" id="ARBA00023027"/>
    </source>
</evidence>
<feature type="domain" description="Nitroreductase" evidence="13">
    <location>
        <begin position="27"/>
        <end position="194"/>
    </location>
</feature>
<organism evidence="14 15">
    <name type="scientific">Methylosinus trichosporium (strain ATCC 35070 / NCIMB 11131 / UNIQEM 75 / OB3b)</name>
    <dbReference type="NCBI Taxonomy" id="595536"/>
    <lineage>
        <taxon>Bacteria</taxon>
        <taxon>Pseudomonadati</taxon>
        <taxon>Pseudomonadota</taxon>
        <taxon>Alphaproteobacteria</taxon>
        <taxon>Hyphomicrobiales</taxon>
        <taxon>Methylocystaceae</taxon>
        <taxon>Methylosinus</taxon>
    </lineage>
</organism>
<accession>A0A2D2D559</accession>
<comment type="subunit">
    <text evidence="1">Homooctamer.</text>
</comment>
<dbReference type="EMBL" id="CP023737">
    <property type="protein sequence ID" value="ATQ70171.1"/>
    <property type="molecule type" value="Genomic_DNA"/>
</dbReference>
<dbReference type="AlphaFoldDB" id="A0A2D2D559"/>
<dbReference type="GO" id="GO:0009236">
    <property type="term" value="P:cobalamin biosynthetic process"/>
    <property type="evidence" value="ECO:0007669"/>
    <property type="project" value="UniProtKB-KW"/>
</dbReference>
<evidence type="ECO:0000256" key="12">
    <source>
        <dbReference type="ARBA" id="ARBA00068702"/>
    </source>
</evidence>
<name>A0A2D2D559_METT3</name>
<proteinExistence type="inferred from homology"/>
<dbReference type="PANTHER" id="PTHR23026">
    <property type="entry name" value="NADPH NITROREDUCTASE"/>
    <property type="match status" value="1"/>
</dbReference>
<evidence type="ECO:0000256" key="4">
    <source>
        <dbReference type="ARBA" id="ARBA00022643"/>
    </source>
</evidence>
<dbReference type="FunFam" id="3.40.109.10:FF:000013">
    <property type="entry name" value="5,6-dimethylbenzimidazole synthase"/>
    <property type="match status" value="1"/>
</dbReference>
<dbReference type="EC" id="1.13.11.79" evidence="11"/>
<evidence type="ECO:0000256" key="3">
    <source>
        <dbReference type="ARBA" id="ARBA00022630"/>
    </source>
</evidence>
<keyword evidence="8" id="KW-0520">NAD</keyword>
<keyword evidence="7" id="KW-0560">Oxidoreductase</keyword>
<keyword evidence="6" id="KW-0521">NADP</keyword>
<dbReference type="InterPro" id="IPR000415">
    <property type="entry name" value="Nitroreductase-like"/>
</dbReference>
<reference evidence="15" key="1">
    <citation type="submission" date="2017-10" db="EMBL/GenBank/DDBJ databases">
        <title>Completed PacBio SMRT sequence of Methylosinus trichosporium OB3b reveals presence of a third large plasmid.</title>
        <authorList>
            <person name="Charles T.C."/>
            <person name="Lynch M.D.J."/>
            <person name="Heil J.R."/>
            <person name="Cheng J."/>
        </authorList>
    </citation>
    <scope>NUCLEOTIDE SEQUENCE [LARGE SCALE GENOMIC DNA]</scope>
    <source>
        <strain evidence="15">OB3b</strain>
    </source>
</reference>
<dbReference type="Gene3D" id="3.40.109.10">
    <property type="entry name" value="NADH Oxidase"/>
    <property type="match status" value="1"/>
</dbReference>
<dbReference type="STRING" id="595536.GCA_000178815_00583"/>
<evidence type="ECO:0000256" key="9">
    <source>
        <dbReference type="ARBA" id="ARBA00051314"/>
    </source>
</evidence>
<protein>
    <recommendedName>
        <fullName evidence="12">5,6-dimethylbenzimidazole synthase</fullName>
        <ecNumber evidence="11">1.13.11.79</ecNumber>
    </recommendedName>
</protein>
<evidence type="ECO:0000259" key="13">
    <source>
        <dbReference type="Pfam" id="PF00881"/>
    </source>
</evidence>
<evidence type="ECO:0000256" key="2">
    <source>
        <dbReference type="ARBA" id="ARBA00022573"/>
    </source>
</evidence>
<evidence type="ECO:0000256" key="5">
    <source>
        <dbReference type="ARBA" id="ARBA00022741"/>
    </source>
</evidence>
<keyword evidence="3" id="KW-0285">Flavoprotein</keyword>
<dbReference type="KEGG" id="mtw:CQW49_01800"/>
<keyword evidence="15" id="KW-1185">Reference proteome</keyword>
<dbReference type="NCBIfam" id="TIGR02476">
    <property type="entry name" value="BluB"/>
    <property type="match status" value="1"/>
</dbReference>
<dbReference type="SUPFAM" id="SSF55469">
    <property type="entry name" value="FMN-dependent nitroreductase-like"/>
    <property type="match status" value="1"/>
</dbReference>
<evidence type="ECO:0000256" key="11">
    <source>
        <dbReference type="ARBA" id="ARBA00066311"/>
    </source>
</evidence>
<evidence type="ECO:0000256" key="10">
    <source>
        <dbReference type="ARBA" id="ARBA00061097"/>
    </source>
</evidence>
<dbReference type="GO" id="GO:0000166">
    <property type="term" value="F:nucleotide binding"/>
    <property type="evidence" value="ECO:0007669"/>
    <property type="project" value="UniProtKB-KW"/>
</dbReference>
<comment type="similarity">
    <text evidence="10">Belongs to the BluB family.</text>
</comment>
<keyword evidence="4" id="KW-0288">FMN</keyword>
<dbReference type="InterPro" id="IPR012825">
    <property type="entry name" value="BluB"/>
</dbReference>
<dbReference type="InterPro" id="IPR029479">
    <property type="entry name" value="Nitroreductase"/>
</dbReference>
<comment type="catalytic activity">
    <reaction evidence="9">
        <text>FMNH2 + O2 = dialurate + 5,6-dimethylbenzimidazole + D-erythrose 4-phosphate + H(+)</text>
        <dbReference type="Rhea" id="RHEA:27345"/>
        <dbReference type="ChEBI" id="CHEBI:15378"/>
        <dbReference type="ChEBI" id="CHEBI:15379"/>
        <dbReference type="ChEBI" id="CHEBI:15890"/>
        <dbReference type="ChEBI" id="CHEBI:16897"/>
        <dbReference type="ChEBI" id="CHEBI:57618"/>
        <dbReference type="ChEBI" id="CHEBI:140629"/>
        <dbReference type="EC" id="1.13.11.79"/>
    </reaction>
</comment>
<evidence type="ECO:0000256" key="1">
    <source>
        <dbReference type="ARBA" id="ARBA00011823"/>
    </source>
</evidence>
<dbReference type="InterPro" id="IPR050627">
    <property type="entry name" value="Nitroreductase/BluB"/>
</dbReference>
<evidence type="ECO:0000313" key="14">
    <source>
        <dbReference type="EMBL" id="ATQ70171.1"/>
    </source>
</evidence>
<evidence type="ECO:0000256" key="6">
    <source>
        <dbReference type="ARBA" id="ARBA00022857"/>
    </source>
</evidence>
<dbReference type="Proteomes" id="UP000230709">
    <property type="component" value="Chromosome"/>
</dbReference>
<keyword evidence="2" id="KW-0169">Cobalamin biosynthesis</keyword>
<dbReference type="GO" id="GO:0102919">
    <property type="term" value="F:5,6-dimethylbenzimidazole synthase activity"/>
    <property type="evidence" value="ECO:0007669"/>
    <property type="project" value="UniProtKB-EC"/>
</dbReference>
<evidence type="ECO:0000313" key="15">
    <source>
        <dbReference type="Proteomes" id="UP000230709"/>
    </source>
</evidence>
<gene>
    <name evidence="14" type="primary">bluB</name>
    <name evidence="14" type="ORF">CQW49_01800</name>
</gene>
<dbReference type="GO" id="GO:0016705">
    <property type="term" value="F:oxidoreductase activity, acting on paired donors, with incorporation or reduction of molecular oxygen"/>
    <property type="evidence" value="ECO:0007669"/>
    <property type="project" value="UniProtKB-ARBA"/>
</dbReference>
<dbReference type="PANTHER" id="PTHR23026:SF90">
    <property type="entry name" value="IODOTYROSINE DEIODINASE 1"/>
    <property type="match status" value="1"/>
</dbReference>
<dbReference type="Pfam" id="PF00881">
    <property type="entry name" value="Nitroreductase"/>
    <property type="match status" value="1"/>
</dbReference>